<dbReference type="Gene3D" id="1.25.40.20">
    <property type="entry name" value="Ankyrin repeat-containing domain"/>
    <property type="match status" value="3"/>
</dbReference>
<dbReference type="PANTHER" id="PTHR24173">
    <property type="entry name" value="ANKYRIN REPEAT CONTAINING"/>
    <property type="match status" value="1"/>
</dbReference>
<sequence>MNGEEYQAVVYNSARDGNLRRLFIFLEDRSPDWLSQCFSSSSRKTPPIVIAARNGHLDVVKYLLLKGADVSATGTVSFDGEVIPHAPALWAAAAAGNLDIVKCLVEEGHADINQTTDSHSSPLRGACYDGHLEVVRYLVDKGADIELANQHGHTPLMIAAFRKHYEIVRFLLSRGADPLKTNERGNTALHDAAEGGSDLITRLLLESGAKNVADDANVTPLKCAAMSGNEEIIRLFEPIVDSQQMREALKLYGATLVDKKMDLGGATKVWEEAMKYGEPLSFRKTEAAYGNLLEIDSVREIRDIVGDPDTIRNQALIIRERVLGGSHPETHYYIRYRGAVCCDLGQLHRCFTLWLHALLLQQASLCPLHSSTMSTITSFMDTFMVTVNDGVISGNVDVSQEPCYMLRDQIRELLNLVLVELQRFKDSDGKVITDIGEEIDIRGSPEYLLQSYLQLVLLLIRLSPKEDKAELLSSFSSKNWKSHPFAGSMHKILQICKALSLHPLHTACKDINKPITSRFPSADVIVCLLKAGADVNELNESGETALHTLLLGDKPRQSVARLLLENGANLLARTKNGETCLLLLQEKLPITISYLRVGRFLTLKGLAANVVRRRNIKFEDNGLVPADLIPFLMMH</sequence>
<dbReference type="Pfam" id="PF12796">
    <property type="entry name" value="Ank_2"/>
    <property type="match status" value="1"/>
</dbReference>
<keyword evidence="2 3" id="KW-0040">ANK repeat</keyword>
<keyword evidence="1" id="KW-0677">Repeat</keyword>
<evidence type="ECO:0000256" key="2">
    <source>
        <dbReference type="ARBA" id="ARBA00023043"/>
    </source>
</evidence>
<dbReference type="PROSITE" id="PS50088">
    <property type="entry name" value="ANK_REPEAT"/>
    <property type="match status" value="5"/>
</dbReference>
<dbReference type="WBParaSite" id="SMUV_0000884201-mRNA-1">
    <property type="protein sequence ID" value="SMUV_0000884201-mRNA-1"/>
    <property type="gene ID" value="SMUV_0000884201"/>
</dbReference>
<dbReference type="Pfam" id="PF13637">
    <property type="entry name" value="Ank_4"/>
    <property type="match status" value="1"/>
</dbReference>
<feature type="repeat" description="ANK" evidence="3">
    <location>
        <begin position="43"/>
        <end position="75"/>
    </location>
</feature>
<dbReference type="PROSITE" id="PS50297">
    <property type="entry name" value="ANK_REP_REGION"/>
    <property type="match status" value="5"/>
</dbReference>
<name>A0A158R600_9BILA</name>
<accession>A0A158R600</accession>
<feature type="repeat" description="ANK" evidence="3">
    <location>
        <begin position="184"/>
        <end position="216"/>
    </location>
</feature>
<dbReference type="SMART" id="SM00248">
    <property type="entry name" value="ANK"/>
    <property type="match status" value="8"/>
</dbReference>
<proteinExistence type="predicted"/>
<reference evidence="5" key="1">
    <citation type="submission" date="2016-04" db="UniProtKB">
        <authorList>
            <consortium name="WormBaseParasite"/>
        </authorList>
    </citation>
    <scope>IDENTIFICATION</scope>
</reference>
<feature type="repeat" description="ANK" evidence="3">
    <location>
        <begin position="151"/>
        <end position="183"/>
    </location>
</feature>
<evidence type="ECO:0000256" key="3">
    <source>
        <dbReference type="PROSITE-ProRule" id="PRU00023"/>
    </source>
</evidence>
<dbReference type="STRING" id="451379.A0A158R600"/>
<dbReference type="Pfam" id="PF00023">
    <property type="entry name" value="Ank"/>
    <property type="match status" value="2"/>
</dbReference>
<feature type="repeat" description="ANK" evidence="3">
    <location>
        <begin position="118"/>
        <end position="150"/>
    </location>
</feature>
<dbReference type="Proteomes" id="UP000046393">
    <property type="component" value="Unplaced"/>
</dbReference>
<dbReference type="GO" id="GO:0005737">
    <property type="term" value="C:cytoplasm"/>
    <property type="evidence" value="ECO:0007669"/>
    <property type="project" value="UniProtKB-SubCell"/>
</dbReference>
<evidence type="ECO:0000313" key="4">
    <source>
        <dbReference type="Proteomes" id="UP000046393"/>
    </source>
</evidence>
<dbReference type="InterPro" id="IPR036770">
    <property type="entry name" value="Ankyrin_rpt-contain_sf"/>
</dbReference>
<keyword evidence="4" id="KW-1185">Reference proteome</keyword>
<evidence type="ECO:0000313" key="5">
    <source>
        <dbReference type="WBParaSite" id="SMUV_0000884201-mRNA-1"/>
    </source>
</evidence>
<feature type="repeat" description="ANK" evidence="3">
    <location>
        <begin position="541"/>
        <end position="575"/>
    </location>
</feature>
<protein>
    <submittedName>
        <fullName evidence="5">ANK_REP_REGION domain-containing protein</fullName>
    </submittedName>
</protein>
<dbReference type="InterPro" id="IPR002110">
    <property type="entry name" value="Ankyrin_rpt"/>
</dbReference>
<organism evidence="4 5">
    <name type="scientific">Syphacia muris</name>
    <dbReference type="NCBI Taxonomy" id="451379"/>
    <lineage>
        <taxon>Eukaryota</taxon>
        <taxon>Metazoa</taxon>
        <taxon>Ecdysozoa</taxon>
        <taxon>Nematoda</taxon>
        <taxon>Chromadorea</taxon>
        <taxon>Rhabditida</taxon>
        <taxon>Spirurina</taxon>
        <taxon>Oxyuridomorpha</taxon>
        <taxon>Oxyuroidea</taxon>
        <taxon>Oxyuridae</taxon>
        <taxon>Syphacia</taxon>
    </lineage>
</organism>
<dbReference type="AlphaFoldDB" id="A0A158R600"/>
<dbReference type="SUPFAM" id="SSF48403">
    <property type="entry name" value="Ankyrin repeat"/>
    <property type="match status" value="2"/>
</dbReference>
<evidence type="ECO:0000256" key="1">
    <source>
        <dbReference type="ARBA" id="ARBA00022737"/>
    </source>
</evidence>
<dbReference type="PANTHER" id="PTHR24173:SF85">
    <property type="entry name" value="PROTEIN FEM-1 HOMOLOG CG6966"/>
    <property type="match status" value="1"/>
</dbReference>